<dbReference type="FunFam" id="3.40.50.1820:FF:000012">
    <property type="entry name" value="Lipase"/>
    <property type="match status" value="1"/>
</dbReference>
<feature type="active site" description="Nucleophile" evidence="3">
    <location>
        <position position="170"/>
    </location>
</feature>
<feature type="active site" description="Charge relay system" evidence="3">
    <location>
        <position position="327"/>
    </location>
</feature>
<dbReference type="GO" id="GO:0016042">
    <property type="term" value="P:lipid catabolic process"/>
    <property type="evidence" value="ECO:0007669"/>
    <property type="project" value="UniProtKB-KW"/>
</dbReference>
<keyword evidence="2" id="KW-0443">Lipid metabolism</keyword>
<feature type="active site" description="Charge relay system" evidence="3">
    <location>
        <position position="356"/>
    </location>
</feature>
<dbReference type="InterPro" id="IPR025483">
    <property type="entry name" value="Lipase_euk"/>
</dbReference>
<dbReference type="AlphaFoldDB" id="A0A818SPJ4"/>
<evidence type="ECO:0000256" key="3">
    <source>
        <dbReference type="PIRSR" id="PIRSR000862-1"/>
    </source>
</evidence>
<comment type="similarity">
    <text evidence="1 2">Belongs to the AB hydrolase superfamily. Lipase family.</text>
</comment>
<dbReference type="Pfam" id="PF04083">
    <property type="entry name" value="Abhydro_lipase"/>
    <property type="match status" value="1"/>
</dbReference>
<evidence type="ECO:0000313" key="7">
    <source>
        <dbReference type="Proteomes" id="UP000663823"/>
    </source>
</evidence>
<keyword evidence="4" id="KW-0732">Signal</keyword>
<evidence type="ECO:0000256" key="4">
    <source>
        <dbReference type="SAM" id="SignalP"/>
    </source>
</evidence>
<proteinExistence type="inferred from homology"/>
<dbReference type="GO" id="GO:0016788">
    <property type="term" value="F:hydrolase activity, acting on ester bonds"/>
    <property type="evidence" value="ECO:0007669"/>
    <property type="project" value="InterPro"/>
</dbReference>
<keyword evidence="2" id="KW-0442">Lipid degradation</keyword>
<protein>
    <recommendedName>
        <fullName evidence="2">Lipase</fullName>
    </recommendedName>
</protein>
<organism evidence="6 7">
    <name type="scientific">Rotaria sordida</name>
    <dbReference type="NCBI Taxonomy" id="392033"/>
    <lineage>
        <taxon>Eukaryota</taxon>
        <taxon>Metazoa</taxon>
        <taxon>Spiralia</taxon>
        <taxon>Gnathifera</taxon>
        <taxon>Rotifera</taxon>
        <taxon>Eurotatoria</taxon>
        <taxon>Bdelloidea</taxon>
        <taxon>Philodinida</taxon>
        <taxon>Philodinidae</taxon>
        <taxon>Rotaria</taxon>
    </lineage>
</organism>
<gene>
    <name evidence="6" type="ORF">OTI717_LOCUS10539</name>
</gene>
<dbReference type="InterPro" id="IPR029058">
    <property type="entry name" value="AB_hydrolase_fold"/>
</dbReference>
<comment type="caution">
    <text evidence="6">The sequence shown here is derived from an EMBL/GenBank/DDBJ whole genome shotgun (WGS) entry which is preliminary data.</text>
</comment>
<keyword evidence="2" id="KW-0378">Hydrolase</keyword>
<name>A0A818SPJ4_9BILA</name>
<reference evidence="6" key="1">
    <citation type="submission" date="2021-02" db="EMBL/GenBank/DDBJ databases">
        <authorList>
            <person name="Nowell W R."/>
        </authorList>
    </citation>
    <scope>NUCLEOTIDE SEQUENCE</scope>
</reference>
<evidence type="ECO:0000313" key="6">
    <source>
        <dbReference type="EMBL" id="CAF3670618.1"/>
    </source>
</evidence>
<dbReference type="PANTHER" id="PTHR11005">
    <property type="entry name" value="LYSOSOMAL ACID LIPASE-RELATED"/>
    <property type="match status" value="1"/>
</dbReference>
<dbReference type="Proteomes" id="UP000663823">
    <property type="component" value="Unassembled WGS sequence"/>
</dbReference>
<dbReference type="SUPFAM" id="SSF53474">
    <property type="entry name" value="alpha/beta-Hydrolases"/>
    <property type="match status" value="1"/>
</dbReference>
<sequence>MTFVLDFSVFLILLLCHPITVSKVPKFDPECNYNITQLIQSKGYPCEEHKVITNDGYILGVFRIPHGRNSSSTGRSVLLQHGLLDAATTWVLNFPDQSLAFILADVGYDVWLGNIRGNRYSRAHVKYNPNHDEAFWDFSWDEMAKDDLPSMIYYILNVTKYEQIGYIGHSQGTLIAFAEFGNLSNDVQKNVSFYAALAPIAQVGHQKTPLKYLDTDTSPILQWLGKYACGEFFFDRLVCENLLFIIGGPDKKNLNNSRIPVYTSHGPSGTSVKNMIHFMQCGRSNQFQAYNYGSPEKNQLHYNQTTPPIYSIRSMKVPTALFWAGEDWLADPIDVTYVFDNIQNLIYEKYIPNYNHFDFVWATTANQIIYQDLINVMQKYHPFK</sequence>
<evidence type="ECO:0000256" key="1">
    <source>
        <dbReference type="ARBA" id="ARBA00010701"/>
    </source>
</evidence>
<feature type="chain" id="PRO_5032300880" description="Lipase" evidence="4">
    <location>
        <begin position="23"/>
        <end position="384"/>
    </location>
</feature>
<dbReference type="Gene3D" id="3.40.50.1820">
    <property type="entry name" value="alpha/beta hydrolase"/>
    <property type="match status" value="1"/>
</dbReference>
<accession>A0A818SPJ4</accession>
<dbReference type="EMBL" id="CAJOAX010000956">
    <property type="protein sequence ID" value="CAF3670618.1"/>
    <property type="molecule type" value="Genomic_DNA"/>
</dbReference>
<dbReference type="PIRSF" id="PIRSF000862">
    <property type="entry name" value="Steryl_ester_lip"/>
    <property type="match status" value="1"/>
</dbReference>
<feature type="domain" description="Partial AB-hydrolase lipase" evidence="5">
    <location>
        <begin position="35"/>
        <end position="93"/>
    </location>
</feature>
<evidence type="ECO:0000256" key="2">
    <source>
        <dbReference type="PIRNR" id="PIRNR000862"/>
    </source>
</evidence>
<dbReference type="InterPro" id="IPR006693">
    <property type="entry name" value="AB_hydrolase_lipase"/>
</dbReference>
<evidence type="ECO:0000259" key="5">
    <source>
        <dbReference type="Pfam" id="PF04083"/>
    </source>
</evidence>
<feature type="signal peptide" evidence="4">
    <location>
        <begin position="1"/>
        <end position="22"/>
    </location>
</feature>